<name>A0A699XM88_TANCI</name>
<protein>
    <submittedName>
        <fullName evidence="1">Uncharacterized protein</fullName>
    </submittedName>
</protein>
<proteinExistence type="predicted"/>
<dbReference type="AlphaFoldDB" id="A0A699XM88"/>
<reference evidence="1" key="1">
    <citation type="journal article" date="2019" name="Sci. Rep.">
        <title>Draft genome of Tanacetum cinerariifolium, the natural source of mosquito coil.</title>
        <authorList>
            <person name="Yamashiro T."/>
            <person name="Shiraishi A."/>
            <person name="Satake H."/>
            <person name="Nakayama K."/>
        </authorList>
    </citation>
    <scope>NUCLEOTIDE SEQUENCE</scope>
</reference>
<gene>
    <name evidence="1" type="ORF">Tci_930915</name>
</gene>
<sequence length="77" mass="8622">RSWSGHVRQCWCWALSSGMDSHKKARPLLAQLHGLIRKGMEPSCVLQPQYGLDWFRCIISGAAFAWTLLSEPEHGAG</sequence>
<evidence type="ECO:0000313" key="1">
    <source>
        <dbReference type="EMBL" id="GFD58946.1"/>
    </source>
</evidence>
<dbReference type="EMBL" id="BKCJ011859314">
    <property type="protein sequence ID" value="GFD58946.1"/>
    <property type="molecule type" value="Genomic_DNA"/>
</dbReference>
<comment type="caution">
    <text evidence="1">The sequence shown here is derived from an EMBL/GenBank/DDBJ whole genome shotgun (WGS) entry which is preliminary data.</text>
</comment>
<organism evidence="1">
    <name type="scientific">Tanacetum cinerariifolium</name>
    <name type="common">Dalmatian daisy</name>
    <name type="synonym">Chrysanthemum cinerariifolium</name>
    <dbReference type="NCBI Taxonomy" id="118510"/>
    <lineage>
        <taxon>Eukaryota</taxon>
        <taxon>Viridiplantae</taxon>
        <taxon>Streptophyta</taxon>
        <taxon>Embryophyta</taxon>
        <taxon>Tracheophyta</taxon>
        <taxon>Spermatophyta</taxon>
        <taxon>Magnoliopsida</taxon>
        <taxon>eudicotyledons</taxon>
        <taxon>Gunneridae</taxon>
        <taxon>Pentapetalae</taxon>
        <taxon>asterids</taxon>
        <taxon>campanulids</taxon>
        <taxon>Asterales</taxon>
        <taxon>Asteraceae</taxon>
        <taxon>Asteroideae</taxon>
        <taxon>Anthemideae</taxon>
        <taxon>Anthemidinae</taxon>
        <taxon>Tanacetum</taxon>
    </lineage>
</organism>
<feature type="non-terminal residue" evidence="1">
    <location>
        <position position="1"/>
    </location>
</feature>
<accession>A0A699XM88</accession>